<name>A0ABQ3W575_9LACO</name>
<dbReference type="InterPro" id="IPR003188">
    <property type="entry name" value="PTS_IIA_lac/cel"/>
</dbReference>
<keyword evidence="7" id="KW-1185">Reference proteome</keyword>
<evidence type="ECO:0000313" key="7">
    <source>
        <dbReference type="Proteomes" id="UP000616547"/>
    </source>
</evidence>
<keyword evidence="3" id="KW-0808">Transferase</keyword>
<evidence type="ECO:0000256" key="3">
    <source>
        <dbReference type="ARBA" id="ARBA00022679"/>
    </source>
</evidence>
<evidence type="ECO:0000256" key="2">
    <source>
        <dbReference type="ARBA" id="ARBA00022597"/>
    </source>
</evidence>
<dbReference type="CDD" id="cd00215">
    <property type="entry name" value="PTS_IIA_lac"/>
    <property type="match status" value="1"/>
</dbReference>
<dbReference type="PANTHER" id="PTHR34382:SF7">
    <property type="entry name" value="PTS SYSTEM N,N'-DIACETYLCHITOBIOSE-SPECIFIC EIIA COMPONENT"/>
    <property type="match status" value="1"/>
</dbReference>
<evidence type="ECO:0000256" key="4">
    <source>
        <dbReference type="ARBA" id="ARBA00022683"/>
    </source>
</evidence>
<protein>
    <submittedName>
        <fullName evidence="6">PTS cellobiose transporter subunit IIA</fullName>
    </submittedName>
</protein>
<evidence type="ECO:0000313" key="6">
    <source>
        <dbReference type="EMBL" id="GHW00449.1"/>
    </source>
</evidence>
<accession>A0ABQ3W575</accession>
<dbReference type="PIRSF" id="PIRSF000699">
    <property type="entry name" value="PTS_IILac_III"/>
    <property type="match status" value="1"/>
</dbReference>
<dbReference type="PROSITE" id="PS51095">
    <property type="entry name" value="PTS_EIIA_TYPE_3"/>
    <property type="match status" value="1"/>
</dbReference>
<evidence type="ECO:0000256" key="1">
    <source>
        <dbReference type="ARBA" id="ARBA00022448"/>
    </source>
</evidence>
<dbReference type="Proteomes" id="UP000616547">
    <property type="component" value="Unassembled WGS sequence"/>
</dbReference>
<gene>
    <name evidence="6" type="primary">pts20A</name>
    <name evidence="6" type="ORF">lacNasYZ03_01360</name>
</gene>
<proteinExistence type="predicted"/>
<keyword evidence="1" id="KW-0813">Transport</keyword>
<keyword evidence="4" id="KW-0598">Phosphotransferase system</keyword>
<evidence type="ECO:0000256" key="5">
    <source>
        <dbReference type="PROSITE-ProRule" id="PRU00418"/>
    </source>
</evidence>
<comment type="caution">
    <text evidence="6">The sequence shown here is derived from an EMBL/GenBank/DDBJ whole genome shotgun (WGS) entry which is preliminary data.</text>
</comment>
<dbReference type="Pfam" id="PF02255">
    <property type="entry name" value="PTS_IIA"/>
    <property type="match status" value="1"/>
</dbReference>
<keyword evidence="2" id="KW-0762">Sugar transport</keyword>
<reference evidence="7" key="1">
    <citation type="submission" date="2021-01" db="EMBL/GenBank/DDBJ databases">
        <title>Draft genome sequence of Nasalis larvatus strain YZ03.</title>
        <authorList>
            <person name="Suzuki-Hashido N."/>
            <person name="Tsuchida S."/>
            <person name="Hayakawa T."/>
        </authorList>
    </citation>
    <scope>NUCLEOTIDE SEQUENCE [LARGE SCALE GENOMIC DNA]</scope>
    <source>
        <strain evidence="7">YZ03</strain>
    </source>
</reference>
<sequence length="101" mass="10956">MQSVMGLIVNAGNARGLAKEAIDAAHEGDFEKAHGKLKEANNALVDAHNSQTSMLTKEASGEHIQLTLLVVHSQDHLMTAITYIDLANELVSVYEKMAEKK</sequence>
<feature type="modified residue" description="Phosphohistidine; by HPr" evidence="5">
    <location>
        <position position="72"/>
    </location>
</feature>
<dbReference type="InterPro" id="IPR036542">
    <property type="entry name" value="PTS_IIA_lac/cel_sf"/>
</dbReference>
<dbReference type="EMBL" id="BOCI01000032">
    <property type="protein sequence ID" value="GHW00449.1"/>
    <property type="molecule type" value="Genomic_DNA"/>
</dbReference>
<dbReference type="PANTHER" id="PTHR34382">
    <property type="entry name" value="PTS SYSTEM N,N'-DIACETYLCHITOBIOSE-SPECIFIC EIIA COMPONENT"/>
    <property type="match status" value="1"/>
</dbReference>
<dbReference type="Gene3D" id="1.20.58.80">
    <property type="entry name" value="Phosphotransferase system, lactose/cellobiose-type IIA subunit"/>
    <property type="match status" value="1"/>
</dbReference>
<organism evidence="6 7">
    <name type="scientific">Lactobacillus nasalidis</name>
    <dbReference type="NCBI Taxonomy" id="2797258"/>
    <lineage>
        <taxon>Bacteria</taxon>
        <taxon>Bacillati</taxon>
        <taxon>Bacillota</taxon>
        <taxon>Bacilli</taxon>
        <taxon>Lactobacillales</taxon>
        <taxon>Lactobacillaceae</taxon>
        <taxon>Lactobacillus</taxon>
    </lineage>
</organism>
<dbReference type="SUPFAM" id="SSF46973">
    <property type="entry name" value="Enzyme IIa from lactose specific PTS, IIa-lac"/>
    <property type="match status" value="1"/>
</dbReference>